<evidence type="ECO:0000313" key="3">
    <source>
        <dbReference type="Proteomes" id="UP001495147"/>
    </source>
</evidence>
<dbReference type="PANTHER" id="PTHR30595:SF6">
    <property type="entry name" value="SCHLAFEN ALBA-2 DOMAIN-CONTAINING PROTEIN"/>
    <property type="match status" value="1"/>
</dbReference>
<dbReference type="InterPro" id="IPR007421">
    <property type="entry name" value="Schlafen_AlbA_2_dom"/>
</dbReference>
<proteinExistence type="predicted"/>
<dbReference type="InterPro" id="IPR038461">
    <property type="entry name" value="Schlafen_AlbA_2_dom_sf"/>
</dbReference>
<reference evidence="2 3" key="1">
    <citation type="submission" date="2024-05" db="EMBL/GenBank/DDBJ databases">
        <title>Roseateles sp. DJS-2-20 16S ribosomal RNA gene Genome sequencing and assembly.</title>
        <authorList>
            <person name="Woo H."/>
        </authorList>
    </citation>
    <scope>NUCLEOTIDE SEQUENCE [LARGE SCALE GENOMIC DNA]</scope>
    <source>
        <strain evidence="2 3">DJS-2-20</strain>
    </source>
</reference>
<gene>
    <name evidence="2" type="ORF">ABDJ85_05490</name>
</gene>
<dbReference type="PANTHER" id="PTHR30595">
    <property type="entry name" value="GLPR-RELATED TRANSCRIPTIONAL REPRESSOR"/>
    <property type="match status" value="1"/>
</dbReference>
<accession>A0ABV0FYS8</accession>
<dbReference type="Pfam" id="PF04326">
    <property type="entry name" value="SLFN_AlbA_2"/>
    <property type="match status" value="1"/>
</dbReference>
<dbReference type="InterPro" id="IPR038475">
    <property type="entry name" value="RecG_C_sf"/>
</dbReference>
<feature type="domain" description="Schlafen AlbA-2" evidence="1">
    <location>
        <begin position="18"/>
        <end position="143"/>
    </location>
</feature>
<protein>
    <submittedName>
        <fullName evidence="2">RNA-binding domain-containing protein</fullName>
    </submittedName>
</protein>
<dbReference type="Proteomes" id="UP001495147">
    <property type="component" value="Unassembled WGS sequence"/>
</dbReference>
<evidence type="ECO:0000313" key="2">
    <source>
        <dbReference type="EMBL" id="MEO3690915.1"/>
    </source>
</evidence>
<dbReference type="RefSeq" id="WP_347703731.1">
    <property type="nucleotide sequence ID" value="NZ_JBDPZD010000001.1"/>
</dbReference>
<sequence length="667" mass="74255">MSLDLEKLDLATLSEACELECKAAQGRDGRGELPDDLWKTYSAMANGEGGVILLGVQEKPPGQFKVLGLPGLERVRKALWDNLHNRKQISANLLSEADVQPVMLDGQVVLRVRVPRAARQLRPVHLGANPFGSTYLRRHEGDYAADDETVRRMLAERVEDSRDERVLQGFDVADLDLDTVQAYRNRFAAVKPNHPWTDLAVPEFLERIGAFGRNREAGTSGLRLAGLLMFGRAEVIRDALPHYMVDYQERPEAKTEKRWIDRLVPDGSWSGNLYDFFRRVYQKLTADLKVPFQLQEGQRIEDTPVHEAVREALVNTLIHADFSGRVSVLVVKRPDMFGFRNPGLMRVPPELAVMGGNSDCRNRRLQTMFQLVGYGDHAGSGIPKIYRNWAGQHWRRPVLQQVAAPEQTLMELRMSSLLPPDTVALLEGQLGSRFTALGPLERLAVVTAATEGQINHSRLRELSTEHSADITKMLGRLVRDGLLGAEGIGRGMVYFLSSQHFPRRDLVDLAGEAANDGSLSPETASLTPELGRLTPELGRLTPELGRLTPELGRLTPEPAAPAPGAAWIADLTQLEEADLDVLRNLAFPVSSRKRVPPELMRQAVLALCTGRYLGLRVLASLLNRRDQGGSDLRKRILNPLVQEGRLLRALPNANDPRQAYLTNERHG</sequence>
<keyword evidence="3" id="KW-1185">Reference proteome</keyword>
<dbReference type="EMBL" id="JBDPZD010000001">
    <property type="protein sequence ID" value="MEO3690915.1"/>
    <property type="molecule type" value="Genomic_DNA"/>
</dbReference>
<name>A0ABV0FYS8_9BURK</name>
<dbReference type="Gene3D" id="3.30.950.30">
    <property type="entry name" value="Schlafen, AAA domain"/>
    <property type="match status" value="1"/>
</dbReference>
<comment type="caution">
    <text evidence="2">The sequence shown here is derived from an EMBL/GenBank/DDBJ whole genome shotgun (WGS) entry which is preliminary data.</text>
</comment>
<organism evidence="2 3">
    <name type="scientific">Roseateles paludis</name>
    <dbReference type="NCBI Taxonomy" id="3145238"/>
    <lineage>
        <taxon>Bacteria</taxon>
        <taxon>Pseudomonadati</taxon>
        <taxon>Pseudomonadota</taxon>
        <taxon>Betaproteobacteria</taxon>
        <taxon>Burkholderiales</taxon>
        <taxon>Sphaerotilaceae</taxon>
        <taxon>Roseateles</taxon>
    </lineage>
</organism>
<evidence type="ECO:0000259" key="1">
    <source>
        <dbReference type="Pfam" id="PF04326"/>
    </source>
</evidence>
<dbReference type="Gene3D" id="3.30.565.60">
    <property type="match status" value="1"/>
</dbReference>